<organism evidence="5 6">
    <name type="scientific">Naumovozyma dairenensis (strain ATCC 10597 / BCRC 20456 / CBS 421 / NBRC 0211 / NRRL Y-12639)</name>
    <name type="common">Saccharomyces dairenensis</name>
    <dbReference type="NCBI Taxonomy" id="1071378"/>
    <lineage>
        <taxon>Eukaryota</taxon>
        <taxon>Fungi</taxon>
        <taxon>Dikarya</taxon>
        <taxon>Ascomycota</taxon>
        <taxon>Saccharomycotina</taxon>
        <taxon>Saccharomycetes</taxon>
        <taxon>Saccharomycetales</taxon>
        <taxon>Saccharomycetaceae</taxon>
        <taxon>Naumovozyma</taxon>
    </lineage>
</organism>
<dbReference type="AlphaFoldDB" id="G0WBW8"/>
<dbReference type="GO" id="GO:0005829">
    <property type="term" value="C:cytosol"/>
    <property type="evidence" value="ECO:0007669"/>
    <property type="project" value="TreeGrafter"/>
</dbReference>
<dbReference type="InterPro" id="IPR001130">
    <property type="entry name" value="TatD-like"/>
</dbReference>
<sequence length="400" mass="46673">MRIVPPILLKQTKKLVTPKNMTRATKYYDIGLNLTDPMYQGIYNGKKYHESDIKQVLNRAVDRHVKCGLLTGSSWKESNQAIALSHKYGEGTGVKLYYTIGVHPCCVNEFAMEDSMTIDNPTHDEKFNESLIHDILREGSEKNKVAIKKLRQLYELIERQLQDDKERFRAVGEIGLDYDRFHYSSKQLQLVFFEEQLKLSCLIRDPKLSLFLHMRNCSNDFVTILKKFIDGFEDLEDPFNWKGMFNTRQAISYKFDKDRKFVVHSFTGSEEDMNNILNLSSNCYIGMNGCSLKIEENIECAKKIPLTRLLLETDAPWCEIRRTHESFKYLKEFIIPYKSVKRDKLAKLSMEDDWPTTMIKSRNEPCTMEQVATVVANVKELNIDEVMEQVWENSCKIYGE</sequence>
<evidence type="ECO:0000256" key="4">
    <source>
        <dbReference type="ARBA" id="ARBA00022801"/>
    </source>
</evidence>
<dbReference type="InterPro" id="IPR032466">
    <property type="entry name" value="Metal_Hydrolase"/>
</dbReference>
<name>G0WBW8_NAUDC</name>
<dbReference type="OMA" id="YGGSQKH"/>
<dbReference type="InterPro" id="IPR050891">
    <property type="entry name" value="TatD-type_Hydrolase"/>
</dbReference>
<dbReference type="GeneID" id="11498987"/>
<dbReference type="RefSeq" id="XP_003670481.1">
    <property type="nucleotide sequence ID" value="XM_003670433.1"/>
</dbReference>
<protein>
    <submittedName>
        <fullName evidence="5">Uncharacterized protein</fullName>
    </submittedName>
</protein>
<dbReference type="GO" id="GO:0004519">
    <property type="term" value="F:endonuclease activity"/>
    <property type="evidence" value="ECO:0007669"/>
    <property type="project" value="EnsemblFungi"/>
</dbReference>
<dbReference type="GO" id="GO:0006309">
    <property type="term" value="P:apoptotic DNA fragmentation"/>
    <property type="evidence" value="ECO:0007669"/>
    <property type="project" value="EnsemblFungi"/>
</dbReference>
<keyword evidence="6" id="KW-1185">Reference proteome</keyword>
<keyword evidence="2" id="KW-0540">Nuclease</keyword>
<dbReference type="eggNOG" id="KOG3020">
    <property type="taxonomic scope" value="Eukaryota"/>
</dbReference>
<dbReference type="OrthoDB" id="6079689at2759"/>
<dbReference type="GO" id="GO:0046872">
    <property type="term" value="F:metal ion binding"/>
    <property type="evidence" value="ECO:0007669"/>
    <property type="project" value="UniProtKB-KW"/>
</dbReference>
<dbReference type="Proteomes" id="UP000000689">
    <property type="component" value="Chromosome 5"/>
</dbReference>
<gene>
    <name evidence="5" type="primary">NDAI0E04210</name>
    <name evidence="5" type="ordered locus">NDAI_0E04210</name>
</gene>
<dbReference type="GO" id="GO:0008296">
    <property type="term" value="F:3'-5'-DNA exonuclease activity"/>
    <property type="evidence" value="ECO:0007669"/>
    <property type="project" value="EnsemblFungi"/>
</dbReference>
<dbReference type="EMBL" id="HE580271">
    <property type="protein sequence ID" value="CCD25238.1"/>
    <property type="molecule type" value="Genomic_DNA"/>
</dbReference>
<dbReference type="Gene3D" id="3.20.20.140">
    <property type="entry name" value="Metal-dependent hydrolases"/>
    <property type="match status" value="1"/>
</dbReference>
<dbReference type="HOGENOM" id="CLU_031506_1_0_1"/>
<accession>G0WBW8</accession>
<dbReference type="GO" id="GO:0034599">
    <property type="term" value="P:cellular response to oxidative stress"/>
    <property type="evidence" value="ECO:0007669"/>
    <property type="project" value="EnsemblFungi"/>
</dbReference>
<evidence type="ECO:0000256" key="1">
    <source>
        <dbReference type="ARBA" id="ARBA00009275"/>
    </source>
</evidence>
<dbReference type="CDD" id="cd01310">
    <property type="entry name" value="TatD_DNAse"/>
    <property type="match status" value="1"/>
</dbReference>
<evidence type="ECO:0000313" key="5">
    <source>
        <dbReference type="EMBL" id="CCD25238.1"/>
    </source>
</evidence>
<evidence type="ECO:0000313" key="6">
    <source>
        <dbReference type="Proteomes" id="UP000000689"/>
    </source>
</evidence>
<comment type="similarity">
    <text evidence="1">Belongs to the metallo-dependent hydrolases superfamily. TatD-type hydrolase family.</text>
</comment>
<dbReference type="PANTHER" id="PTHR10060">
    <property type="entry name" value="TATD FAMILY DEOXYRIBONUCLEASE"/>
    <property type="match status" value="1"/>
</dbReference>
<keyword evidence="4" id="KW-0378">Hydrolase</keyword>
<evidence type="ECO:0000256" key="3">
    <source>
        <dbReference type="ARBA" id="ARBA00022723"/>
    </source>
</evidence>
<dbReference type="PANTHER" id="PTHR10060:SF15">
    <property type="entry name" value="DEOXYRIBONUCLEASE TATDN1"/>
    <property type="match status" value="1"/>
</dbReference>
<dbReference type="Pfam" id="PF01026">
    <property type="entry name" value="TatD_DNase"/>
    <property type="match status" value="1"/>
</dbReference>
<dbReference type="KEGG" id="ndi:NDAI_0E04210"/>
<reference evidence="5 6" key="1">
    <citation type="journal article" date="2011" name="Proc. Natl. Acad. Sci. U.S.A.">
        <title>Evolutionary erosion of yeast sex chromosomes by mating-type switching accidents.</title>
        <authorList>
            <person name="Gordon J.L."/>
            <person name="Armisen D."/>
            <person name="Proux-Wera E."/>
            <person name="Oheigeartaigh S.S."/>
            <person name="Byrne K.P."/>
            <person name="Wolfe K.H."/>
        </authorList>
    </citation>
    <scope>NUCLEOTIDE SEQUENCE [LARGE SCALE GENOMIC DNA]</scope>
    <source>
        <strain evidence="6">ATCC 10597 / BCRC 20456 / CBS 421 / NBRC 0211 / NRRL Y-12639</strain>
    </source>
</reference>
<dbReference type="SUPFAM" id="SSF51556">
    <property type="entry name" value="Metallo-dependent hydrolases"/>
    <property type="match status" value="1"/>
</dbReference>
<keyword evidence="3" id="KW-0479">Metal-binding</keyword>
<evidence type="ECO:0000256" key="2">
    <source>
        <dbReference type="ARBA" id="ARBA00022722"/>
    </source>
</evidence>
<proteinExistence type="inferred from homology"/>